<dbReference type="Proteomes" id="UP000284751">
    <property type="component" value="Unassembled WGS sequence"/>
</dbReference>
<dbReference type="GO" id="GO:0005694">
    <property type="term" value="C:chromosome"/>
    <property type="evidence" value="ECO:0007669"/>
    <property type="project" value="TreeGrafter"/>
</dbReference>
<sequence>MPKKSLKEQIQSIEYRDADTEDFDDIIDTTPEKVTSSAKNKITMLPLEKLVEYKDENFEKIAGRPQPFREYSQEDLESLADSILKHGIITPIVVRPFGIDQYQILAGRNRTRASKICGLTEIPGIVRKDIDDVQAALIMIDTNIEQRQSLTYSEKAYAYRMRLELIGQQGKRNDLSGSEKTDSLAEVGKEHKESRRTVAYLIRLTHLLPELLKLVDDGKIAFKVGVEMSYLAQETQEYILNTIIPSGGKIKAGQISDLRKIEKYETLSEEIIQRVFQRQNSISPSLTISGTKFQEYADLFKNKEEIERLFLEFLKAYRYQQRSA</sequence>
<dbReference type="PANTHER" id="PTHR33375:SF1">
    <property type="entry name" value="CHROMOSOME-PARTITIONING PROTEIN PARB-RELATED"/>
    <property type="match status" value="1"/>
</dbReference>
<dbReference type="InterPro" id="IPR004437">
    <property type="entry name" value="ParB/RepB/Spo0J"/>
</dbReference>
<dbReference type="SMART" id="SM00470">
    <property type="entry name" value="ParB"/>
    <property type="match status" value="1"/>
</dbReference>
<organism evidence="3 4">
    <name type="scientific">[Clostridium] leptum</name>
    <dbReference type="NCBI Taxonomy" id="1535"/>
    <lineage>
        <taxon>Bacteria</taxon>
        <taxon>Bacillati</taxon>
        <taxon>Bacillota</taxon>
        <taxon>Clostridia</taxon>
        <taxon>Eubacteriales</taxon>
        <taxon>Oscillospiraceae</taxon>
        <taxon>Oscillospiraceae incertae sedis</taxon>
    </lineage>
</organism>
<dbReference type="GO" id="GO:0007059">
    <property type="term" value="P:chromosome segregation"/>
    <property type="evidence" value="ECO:0007669"/>
    <property type="project" value="TreeGrafter"/>
</dbReference>
<dbReference type="AlphaFoldDB" id="A0A412AXN5"/>
<dbReference type="PANTHER" id="PTHR33375">
    <property type="entry name" value="CHROMOSOME-PARTITIONING PROTEIN PARB-RELATED"/>
    <property type="match status" value="1"/>
</dbReference>
<evidence type="ECO:0000313" key="4">
    <source>
        <dbReference type="Proteomes" id="UP000284751"/>
    </source>
</evidence>
<evidence type="ECO:0000259" key="2">
    <source>
        <dbReference type="SMART" id="SM00470"/>
    </source>
</evidence>
<name>A0A412AXN5_9FIRM</name>
<accession>A0A412AXN5</accession>
<comment type="similarity">
    <text evidence="1">Belongs to the ParB family.</text>
</comment>
<feature type="domain" description="ParB-like N-terminal" evidence="2">
    <location>
        <begin position="54"/>
        <end position="143"/>
    </location>
</feature>
<dbReference type="GO" id="GO:0003677">
    <property type="term" value="F:DNA binding"/>
    <property type="evidence" value="ECO:0007669"/>
    <property type="project" value="InterPro"/>
</dbReference>
<dbReference type="Pfam" id="PF02195">
    <property type="entry name" value="ParB_N"/>
    <property type="match status" value="1"/>
</dbReference>
<dbReference type="InterPro" id="IPR036086">
    <property type="entry name" value="ParB/Sulfiredoxin_sf"/>
</dbReference>
<proteinExistence type="inferred from homology"/>
<dbReference type="SUPFAM" id="SSF109709">
    <property type="entry name" value="KorB DNA-binding domain-like"/>
    <property type="match status" value="1"/>
</dbReference>
<dbReference type="SUPFAM" id="SSF110849">
    <property type="entry name" value="ParB/Sulfiredoxin"/>
    <property type="match status" value="1"/>
</dbReference>
<dbReference type="CDD" id="cd16408">
    <property type="entry name" value="ParB_N_like"/>
    <property type="match status" value="1"/>
</dbReference>
<dbReference type="EMBL" id="QRTC01000022">
    <property type="protein sequence ID" value="RGQ40924.1"/>
    <property type="molecule type" value="Genomic_DNA"/>
</dbReference>
<dbReference type="InterPro" id="IPR003115">
    <property type="entry name" value="ParB_N"/>
</dbReference>
<reference evidence="3 4" key="1">
    <citation type="submission" date="2018-08" db="EMBL/GenBank/DDBJ databases">
        <title>A genome reference for cultivated species of the human gut microbiota.</title>
        <authorList>
            <person name="Zou Y."/>
            <person name="Xue W."/>
            <person name="Luo G."/>
        </authorList>
    </citation>
    <scope>NUCLEOTIDE SEQUENCE [LARGE SCALE GENOMIC DNA]</scope>
    <source>
        <strain evidence="3 4">AF28-26</strain>
    </source>
</reference>
<gene>
    <name evidence="3" type="ORF">DWY99_06895</name>
</gene>
<dbReference type="NCBIfam" id="TIGR00180">
    <property type="entry name" value="parB_part"/>
    <property type="match status" value="1"/>
</dbReference>
<dbReference type="InterPro" id="IPR050336">
    <property type="entry name" value="Chromosome_partition/occlusion"/>
</dbReference>
<dbReference type="Gene3D" id="1.10.10.2830">
    <property type="match status" value="1"/>
</dbReference>
<protein>
    <submittedName>
        <fullName evidence="3">ParB/RepB/Spo0J family partition protein</fullName>
    </submittedName>
</protein>
<dbReference type="Gene3D" id="3.90.1530.30">
    <property type="match status" value="1"/>
</dbReference>
<evidence type="ECO:0000256" key="1">
    <source>
        <dbReference type="ARBA" id="ARBA00006295"/>
    </source>
</evidence>
<evidence type="ECO:0000313" key="3">
    <source>
        <dbReference type="EMBL" id="RGQ40924.1"/>
    </source>
</evidence>
<comment type="caution">
    <text evidence="3">The sequence shown here is derived from an EMBL/GenBank/DDBJ whole genome shotgun (WGS) entry which is preliminary data.</text>
</comment>